<accession>A0A5D0RPJ4</accession>
<gene>
    <name evidence="2" type="ORF">FVF75_00125</name>
</gene>
<keyword evidence="1" id="KW-0472">Membrane</keyword>
<proteinExistence type="predicted"/>
<name>A0A5D0RPJ4_9RHOB</name>
<evidence type="ECO:0000313" key="2">
    <source>
        <dbReference type="EMBL" id="TYB83472.1"/>
    </source>
</evidence>
<evidence type="ECO:0000313" key="3">
    <source>
        <dbReference type="Proteomes" id="UP000322080"/>
    </source>
</evidence>
<dbReference type="RefSeq" id="WP_148375714.1">
    <property type="nucleotide sequence ID" value="NZ_VSIY01000001.1"/>
</dbReference>
<dbReference type="Proteomes" id="UP000322080">
    <property type="component" value="Unassembled WGS sequence"/>
</dbReference>
<sequence>MDYKKSKKRRWGWIIFLVAISLFAVWETYNYFRLGYHTLPELAENEFPLVFSNGLRGIVVDMEDERYAVEPNQARKYIGFVAAEVPGWFKDSWSYCKAPTEEERRDIEQNFDPGPGARLDAVCSFDADGEIIHAGIIYSVPKL</sequence>
<keyword evidence="3" id="KW-1185">Reference proteome</keyword>
<evidence type="ECO:0000256" key="1">
    <source>
        <dbReference type="SAM" id="Phobius"/>
    </source>
</evidence>
<dbReference type="AlphaFoldDB" id="A0A5D0RPJ4"/>
<organism evidence="2 3">
    <name type="scientific">Maritimibacter fusiformis</name>
    <dbReference type="NCBI Taxonomy" id="2603819"/>
    <lineage>
        <taxon>Bacteria</taxon>
        <taxon>Pseudomonadati</taxon>
        <taxon>Pseudomonadota</taxon>
        <taxon>Alphaproteobacteria</taxon>
        <taxon>Rhodobacterales</taxon>
        <taxon>Roseobacteraceae</taxon>
        <taxon>Maritimibacter</taxon>
    </lineage>
</organism>
<protein>
    <submittedName>
        <fullName evidence="2">Uncharacterized protein</fullName>
    </submittedName>
</protein>
<comment type="caution">
    <text evidence="2">The sequence shown here is derived from an EMBL/GenBank/DDBJ whole genome shotgun (WGS) entry which is preliminary data.</text>
</comment>
<keyword evidence="1" id="KW-0812">Transmembrane</keyword>
<dbReference type="EMBL" id="VSIY01000001">
    <property type="protein sequence ID" value="TYB83472.1"/>
    <property type="molecule type" value="Genomic_DNA"/>
</dbReference>
<reference evidence="2 3" key="1">
    <citation type="submission" date="2019-08" db="EMBL/GenBank/DDBJ databases">
        <title>Identification of a novel species of the genus Boseongicola.</title>
        <authorList>
            <person name="Zhang X.-Q."/>
        </authorList>
    </citation>
    <scope>NUCLEOTIDE SEQUENCE [LARGE SCALE GENOMIC DNA]</scope>
    <source>
        <strain evidence="2 3">HY14</strain>
    </source>
</reference>
<feature type="transmembrane region" description="Helical" evidence="1">
    <location>
        <begin position="12"/>
        <end position="32"/>
    </location>
</feature>
<keyword evidence="1" id="KW-1133">Transmembrane helix</keyword>